<evidence type="ECO:0000313" key="3">
    <source>
        <dbReference type="Proteomes" id="UP001140949"/>
    </source>
</evidence>
<evidence type="ECO:0000313" key="1">
    <source>
        <dbReference type="EMBL" id="KAJ6834042.1"/>
    </source>
</evidence>
<dbReference type="AlphaFoldDB" id="A0AAX6II38"/>
<dbReference type="EMBL" id="JANAVB010014796">
    <property type="protein sequence ID" value="KAJ6834042.1"/>
    <property type="molecule type" value="Genomic_DNA"/>
</dbReference>
<organism evidence="2 3">
    <name type="scientific">Iris pallida</name>
    <name type="common">Sweet iris</name>
    <dbReference type="NCBI Taxonomy" id="29817"/>
    <lineage>
        <taxon>Eukaryota</taxon>
        <taxon>Viridiplantae</taxon>
        <taxon>Streptophyta</taxon>
        <taxon>Embryophyta</taxon>
        <taxon>Tracheophyta</taxon>
        <taxon>Spermatophyta</taxon>
        <taxon>Magnoliopsida</taxon>
        <taxon>Liliopsida</taxon>
        <taxon>Asparagales</taxon>
        <taxon>Iridaceae</taxon>
        <taxon>Iridoideae</taxon>
        <taxon>Irideae</taxon>
        <taxon>Iris</taxon>
    </lineage>
</organism>
<reference evidence="2" key="2">
    <citation type="submission" date="2023-04" db="EMBL/GenBank/DDBJ databases">
        <authorList>
            <person name="Bruccoleri R.E."/>
            <person name="Oakeley E.J."/>
            <person name="Faust A.-M."/>
            <person name="Dessus-Babus S."/>
            <person name="Altorfer M."/>
            <person name="Burckhardt D."/>
            <person name="Oertli M."/>
            <person name="Naumann U."/>
            <person name="Petersen F."/>
            <person name="Wong J."/>
        </authorList>
    </citation>
    <scope>NUCLEOTIDE SEQUENCE</scope>
    <source>
        <strain evidence="2">GSM-AAB239-AS_SAM_17_03QT</strain>
        <tissue evidence="2">Leaf</tissue>
    </source>
</reference>
<keyword evidence="3" id="KW-1185">Reference proteome</keyword>
<accession>A0AAX6II38</accession>
<reference evidence="2" key="1">
    <citation type="journal article" date="2023" name="GigaByte">
        <title>Genome assembly of the bearded iris, Iris pallida Lam.</title>
        <authorList>
            <person name="Bruccoleri R.E."/>
            <person name="Oakeley E.J."/>
            <person name="Faust A.M.E."/>
            <person name="Altorfer M."/>
            <person name="Dessus-Babus S."/>
            <person name="Burckhardt D."/>
            <person name="Oertli M."/>
            <person name="Naumann U."/>
            <person name="Petersen F."/>
            <person name="Wong J."/>
        </authorList>
    </citation>
    <scope>NUCLEOTIDE SEQUENCE</scope>
    <source>
        <strain evidence="2">GSM-AAB239-AS_SAM_17_03QT</strain>
    </source>
</reference>
<gene>
    <name evidence="2" type="ORF">M6B38_253520</name>
    <name evidence="1" type="ORF">M6B38_337470</name>
</gene>
<protein>
    <submittedName>
        <fullName evidence="2">Leucine-rich repeat extensin-like protein 3</fullName>
    </submittedName>
</protein>
<comment type="caution">
    <text evidence="2">The sequence shown here is derived from an EMBL/GenBank/DDBJ whole genome shotgun (WGS) entry which is preliminary data.</text>
</comment>
<proteinExistence type="predicted"/>
<evidence type="ECO:0000313" key="2">
    <source>
        <dbReference type="EMBL" id="KAJ6852718.1"/>
    </source>
</evidence>
<sequence>MWICGTILGSLVVVGTLSVSFGSVKIVKRPFNCSVSLISCSGRITVSVKLALV</sequence>
<dbReference type="EMBL" id="JANAVB010001666">
    <property type="protein sequence ID" value="KAJ6852718.1"/>
    <property type="molecule type" value="Genomic_DNA"/>
</dbReference>
<dbReference type="Proteomes" id="UP001140949">
    <property type="component" value="Unassembled WGS sequence"/>
</dbReference>
<name>A0AAX6II38_IRIPA</name>